<dbReference type="PANTHER" id="PTHR46658:SF1">
    <property type="entry name" value="CYS OR MET METABOLISM PYRIDOXAL-PHOSPHATE-DEPENDENT ENZYME"/>
    <property type="match status" value="1"/>
</dbReference>
<gene>
    <name evidence="1" type="ORF">H8706_01115</name>
</gene>
<dbReference type="RefSeq" id="WP_262431156.1">
    <property type="nucleotide sequence ID" value="NZ_JACRTE010000001.1"/>
</dbReference>
<keyword evidence="2" id="KW-1185">Reference proteome</keyword>
<dbReference type="Proteomes" id="UP000647416">
    <property type="component" value="Unassembled WGS sequence"/>
</dbReference>
<dbReference type="InterPro" id="IPR009651">
    <property type="entry name" value="Met_g_lyase_put"/>
</dbReference>
<protein>
    <submittedName>
        <fullName evidence="1">Methionine gamma-lyase family protein</fullName>
    </submittedName>
</protein>
<reference evidence="1" key="1">
    <citation type="submission" date="2020-08" db="EMBL/GenBank/DDBJ databases">
        <title>Genome public.</title>
        <authorList>
            <person name="Liu C."/>
            <person name="Sun Q."/>
        </authorList>
    </citation>
    <scope>NUCLEOTIDE SEQUENCE</scope>
    <source>
        <strain evidence="1">NSJ-50</strain>
    </source>
</reference>
<dbReference type="Gene3D" id="3.90.1150.60">
    <property type="entry name" value="Methioning gamme-lyase, C-terminal domain"/>
    <property type="match status" value="1"/>
</dbReference>
<evidence type="ECO:0000313" key="1">
    <source>
        <dbReference type="EMBL" id="MBC8595470.1"/>
    </source>
</evidence>
<dbReference type="InterPro" id="IPR015424">
    <property type="entry name" value="PyrdxlP-dep_Trfase"/>
</dbReference>
<name>A0A926ISF2_9FIRM</name>
<comment type="caution">
    <text evidence="1">The sequence shown here is derived from an EMBL/GenBank/DDBJ whole genome shotgun (WGS) entry which is preliminary data.</text>
</comment>
<accession>A0A926ISF2</accession>
<dbReference type="InterPro" id="IPR015421">
    <property type="entry name" value="PyrdxlP-dep_Trfase_major"/>
</dbReference>
<evidence type="ECO:0000313" key="2">
    <source>
        <dbReference type="Proteomes" id="UP000647416"/>
    </source>
</evidence>
<organism evidence="1 2">
    <name type="scientific">Qingrenia yutianensis</name>
    <dbReference type="NCBI Taxonomy" id="2763676"/>
    <lineage>
        <taxon>Bacteria</taxon>
        <taxon>Bacillati</taxon>
        <taxon>Bacillota</taxon>
        <taxon>Clostridia</taxon>
        <taxon>Eubacteriales</taxon>
        <taxon>Oscillospiraceae</taxon>
        <taxon>Qingrenia</taxon>
    </lineage>
</organism>
<dbReference type="SUPFAM" id="SSF53383">
    <property type="entry name" value="PLP-dependent transferases"/>
    <property type="match status" value="1"/>
</dbReference>
<proteinExistence type="predicted"/>
<dbReference type="PANTHER" id="PTHR46658">
    <property type="entry name" value="CYS OR MET METABOLISM PYRIDOXAL-PHOSPHATE-DEPENDENT ENZYME"/>
    <property type="match status" value="1"/>
</dbReference>
<sequence length="424" mass="46485">MDINKFYKNTYNISDEVLKITENAEKEVEKYADNARKVCEYNSVKVLNAFNKHKICEAHFYPTTGYGYDDNGRDTLDMVYADVFGAEDALVRHNIVNGTQAISLCFYGILRPGDTVVAATGRPYDTLEEVIGLRGENGNGSLKDFGINYKEVALKNDKIDIDALVKSIDKTCKMVAFQRSKGYAWRNSLSVDEIGEAITAVKSVNKDIVCFVDNCYGEFVEEKEPCDVGADLAAGSLIKNPGGGICRSGGYIVGTKRCIELVSYRMTCPGIGRECGASLGENRFMYQGLFLAPHIVYQSIKSAMLVSAVFDKLGFDVMPKISDRRTDIIQAVKLGNGEKLVKFCQGIQKGAPIDSFVVPEAWDMPGYESQVVMAAGAFTRGSSIEISADGPMREPYIAFYQGGLTYETAKAAIMSAAENVINCK</sequence>
<dbReference type="Pfam" id="PF06838">
    <property type="entry name" value="Met_gamma_lyase"/>
    <property type="match status" value="1"/>
</dbReference>
<dbReference type="EMBL" id="JACRTE010000001">
    <property type="protein sequence ID" value="MBC8595470.1"/>
    <property type="molecule type" value="Genomic_DNA"/>
</dbReference>
<dbReference type="AlphaFoldDB" id="A0A926ISF2"/>
<dbReference type="Gene3D" id="3.40.640.10">
    <property type="entry name" value="Type I PLP-dependent aspartate aminotransferase-like (Major domain)"/>
    <property type="match status" value="1"/>
</dbReference>